<organism evidence="9 10">
    <name type="scientific">Penicillium argentinense</name>
    <dbReference type="NCBI Taxonomy" id="1131581"/>
    <lineage>
        <taxon>Eukaryota</taxon>
        <taxon>Fungi</taxon>
        <taxon>Dikarya</taxon>
        <taxon>Ascomycota</taxon>
        <taxon>Pezizomycotina</taxon>
        <taxon>Eurotiomycetes</taxon>
        <taxon>Eurotiomycetidae</taxon>
        <taxon>Eurotiales</taxon>
        <taxon>Aspergillaceae</taxon>
        <taxon>Penicillium</taxon>
    </lineage>
</organism>
<dbReference type="InterPro" id="IPR051439">
    <property type="entry name" value="XlnR/Xlr1"/>
</dbReference>
<proteinExistence type="predicted"/>
<evidence type="ECO:0000313" key="10">
    <source>
        <dbReference type="Proteomes" id="UP001149074"/>
    </source>
</evidence>
<keyword evidence="4" id="KW-0238">DNA-binding</keyword>
<dbReference type="InterPro" id="IPR007219">
    <property type="entry name" value="XnlR_reg_dom"/>
</dbReference>
<keyword evidence="2" id="KW-0862">Zinc</keyword>
<keyword evidence="1" id="KW-0479">Metal-binding</keyword>
<evidence type="ECO:0000256" key="5">
    <source>
        <dbReference type="ARBA" id="ARBA00023163"/>
    </source>
</evidence>
<comment type="caution">
    <text evidence="9">The sequence shown here is derived from an EMBL/GenBank/DDBJ whole genome shotgun (WGS) entry which is preliminary data.</text>
</comment>
<evidence type="ECO:0000259" key="8">
    <source>
        <dbReference type="PROSITE" id="PS50048"/>
    </source>
</evidence>
<gene>
    <name evidence="9" type="ORF">N7532_006558</name>
</gene>
<evidence type="ECO:0000256" key="6">
    <source>
        <dbReference type="ARBA" id="ARBA00023242"/>
    </source>
</evidence>
<dbReference type="CDD" id="cd00067">
    <property type="entry name" value="GAL4"/>
    <property type="match status" value="1"/>
</dbReference>
<keyword evidence="10" id="KW-1185">Reference proteome</keyword>
<keyword evidence="5" id="KW-0804">Transcription</keyword>
<feature type="region of interest" description="Disordered" evidence="7">
    <location>
        <begin position="201"/>
        <end position="225"/>
    </location>
</feature>
<dbReference type="GO" id="GO:0000981">
    <property type="term" value="F:DNA-binding transcription factor activity, RNA polymerase II-specific"/>
    <property type="evidence" value="ECO:0007669"/>
    <property type="project" value="InterPro"/>
</dbReference>
<dbReference type="Pfam" id="PF04082">
    <property type="entry name" value="Fungal_trans"/>
    <property type="match status" value="1"/>
</dbReference>
<evidence type="ECO:0000256" key="4">
    <source>
        <dbReference type="ARBA" id="ARBA00023125"/>
    </source>
</evidence>
<dbReference type="PROSITE" id="PS50048">
    <property type="entry name" value="ZN2_CY6_FUNGAL_2"/>
    <property type="match status" value="1"/>
</dbReference>
<dbReference type="PANTHER" id="PTHR47663">
    <property type="entry name" value="XYLANOLYTIC TRANSCRIPTIONAL ACTIVATOR XLNR-RELATED"/>
    <property type="match status" value="1"/>
</dbReference>
<protein>
    <recommendedName>
        <fullName evidence="8">Zn(2)-C6 fungal-type domain-containing protein</fullName>
    </recommendedName>
</protein>
<dbReference type="AlphaFoldDB" id="A0A9W9KC26"/>
<reference evidence="9" key="2">
    <citation type="journal article" date="2023" name="IMA Fungus">
        <title>Comparative genomic study of the Penicillium genus elucidates a diverse pangenome and 15 lateral gene transfer events.</title>
        <authorList>
            <person name="Petersen C."/>
            <person name="Sorensen T."/>
            <person name="Nielsen M.R."/>
            <person name="Sondergaard T.E."/>
            <person name="Sorensen J.L."/>
            <person name="Fitzpatrick D.A."/>
            <person name="Frisvad J.C."/>
            <person name="Nielsen K.L."/>
        </authorList>
    </citation>
    <scope>NUCLEOTIDE SEQUENCE</scope>
    <source>
        <strain evidence="9">IBT 30761</strain>
    </source>
</reference>
<dbReference type="EMBL" id="JAPQKI010000005">
    <property type="protein sequence ID" value="KAJ5099557.1"/>
    <property type="molecule type" value="Genomic_DNA"/>
</dbReference>
<evidence type="ECO:0000313" key="9">
    <source>
        <dbReference type="EMBL" id="KAJ5099557.1"/>
    </source>
</evidence>
<dbReference type="GO" id="GO:0006351">
    <property type="term" value="P:DNA-templated transcription"/>
    <property type="evidence" value="ECO:0007669"/>
    <property type="project" value="InterPro"/>
</dbReference>
<dbReference type="GeneID" id="81358031"/>
<dbReference type="Gene3D" id="4.10.240.10">
    <property type="entry name" value="Zn(2)-C6 fungal-type DNA-binding domain"/>
    <property type="match status" value="1"/>
</dbReference>
<keyword evidence="6" id="KW-0539">Nucleus</keyword>
<dbReference type="SUPFAM" id="SSF57701">
    <property type="entry name" value="Zn2/Cys6 DNA-binding domain"/>
    <property type="match status" value="1"/>
</dbReference>
<dbReference type="GO" id="GO:0003677">
    <property type="term" value="F:DNA binding"/>
    <property type="evidence" value="ECO:0007669"/>
    <property type="project" value="UniProtKB-KW"/>
</dbReference>
<dbReference type="InterPro" id="IPR001138">
    <property type="entry name" value="Zn2Cys6_DnaBD"/>
</dbReference>
<sequence>MELQWPILSSLPDHGPIGLPISKQRWRRNQVACDACHSRRVRCDMVSPAPCSRCQARDVNCAITRTRRKRGRIAKSKLAKASGGHDTSEFFNTPAGCAEEMKIEEKCSTISPPSSSPINLLTPDSVTQQPSPVFNEIDALLALEMGDGCQGTTDAQLLEGLGMGIPDDWVSTRDFPVLSPDDEAALSPLPDIWTVDGIAPREAGLMPPQPPSPPKRDKAASESTARPPLKYQVLKTMMPFLETHLSPRLVNDLLELYFTGQNVHCQILHRPSFLSQECCSAKPALLASILWLAASNDGVFSSLSEQRRVCQFLSDLTKTLLQPSGSDHVSSPGCSMKFGTLTADEALSPTTNDILESLKGDGGLPKPAGNLDDLITYIHIAYILSAVQDTAALAWWEACFASAKQLNLNQEIPDMTIADLSNQTEYPCRDFPTRSILTEVYREERRRTWWLLYTMDRHLALCHNRSVSLLDKECHGLLFPLDEASWLNETNNSSHDSQSERKSERRCFPDFRCHDSSLFGLLLPVMTIMGDIIQLNYGRQHDKEVTVAQVLRHIEIYHASLMDFTPSTTSLDFNLEASEPFVNPQADKNEAWHRETVDAYSSYLAHALKLLLLLGKCDWPSLIESNDFGTSSVFADTVSHTIEADFWLKQILRFDPDTRFMPSFFGIQLVLAGFPVLLVVDRFQKESGTDILNAGETIIRATESCLVSRSTEYGKMFRQVMRSALSQAWGRPLSGSEIRRRRQAIVHLYQWIRKENA</sequence>
<dbReference type="Pfam" id="PF00172">
    <property type="entry name" value="Zn_clus"/>
    <property type="match status" value="1"/>
</dbReference>
<feature type="domain" description="Zn(2)-C6 fungal-type" evidence="8">
    <location>
        <begin position="32"/>
        <end position="63"/>
    </location>
</feature>
<dbReference type="OrthoDB" id="39175at2759"/>
<reference evidence="9" key="1">
    <citation type="submission" date="2022-11" db="EMBL/GenBank/DDBJ databases">
        <authorList>
            <person name="Petersen C."/>
        </authorList>
    </citation>
    <scope>NUCLEOTIDE SEQUENCE</scope>
    <source>
        <strain evidence="9">IBT 30761</strain>
    </source>
</reference>
<dbReference type="CDD" id="cd12148">
    <property type="entry name" value="fungal_TF_MHR"/>
    <property type="match status" value="1"/>
</dbReference>
<dbReference type="PROSITE" id="PS00463">
    <property type="entry name" value="ZN2_CY6_FUNGAL_1"/>
    <property type="match status" value="1"/>
</dbReference>
<dbReference type="SMART" id="SM00066">
    <property type="entry name" value="GAL4"/>
    <property type="match status" value="1"/>
</dbReference>
<evidence type="ECO:0000256" key="3">
    <source>
        <dbReference type="ARBA" id="ARBA00023015"/>
    </source>
</evidence>
<dbReference type="RefSeq" id="XP_056475211.1">
    <property type="nucleotide sequence ID" value="XM_056619052.1"/>
</dbReference>
<evidence type="ECO:0000256" key="1">
    <source>
        <dbReference type="ARBA" id="ARBA00022723"/>
    </source>
</evidence>
<dbReference type="Proteomes" id="UP001149074">
    <property type="component" value="Unassembled WGS sequence"/>
</dbReference>
<dbReference type="InterPro" id="IPR036864">
    <property type="entry name" value="Zn2-C6_fun-type_DNA-bd_sf"/>
</dbReference>
<evidence type="ECO:0000256" key="7">
    <source>
        <dbReference type="SAM" id="MobiDB-lite"/>
    </source>
</evidence>
<evidence type="ECO:0000256" key="2">
    <source>
        <dbReference type="ARBA" id="ARBA00022833"/>
    </source>
</evidence>
<keyword evidence="3" id="KW-0805">Transcription regulation</keyword>
<name>A0A9W9KC26_9EURO</name>
<accession>A0A9W9KC26</accession>
<dbReference type="PANTHER" id="PTHR47663:SF2">
    <property type="entry name" value="ARABINOLYTIC TRANSCRIPTIONAL ACTIVATOR ARAR-RELATED"/>
    <property type="match status" value="1"/>
</dbReference>
<dbReference type="GO" id="GO:0008270">
    <property type="term" value="F:zinc ion binding"/>
    <property type="evidence" value="ECO:0007669"/>
    <property type="project" value="InterPro"/>
</dbReference>